<dbReference type="SUPFAM" id="SSF53254">
    <property type="entry name" value="Phosphoglycerate mutase-like"/>
    <property type="match status" value="1"/>
</dbReference>
<protein>
    <submittedName>
        <fullName evidence="2">Histidine phosphatase family protein</fullName>
    </submittedName>
</protein>
<dbReference type="Gene3D" id="3.40.50.1240">
    <property type="entry name" value="Phosphoglycerate mutase-like"/>
    <property type="match status" value="1"/>
</dbReference>
<dbReference type="PANTHER" id="PTHR46517:SF1">
    <property type="entry name" value="FRUCTOSE-2,6-BISPHOSPHATASE TIGAR"/>
    <property type="match status" value="1"/>
</dbReference>
<organism evidence="2 3">
    <name type="scientific">Plantactinospora solaniradicis</name>
    <dbReference type="NCBI Taxonomy" id="1723736"/>
    <lineage>
        <taxon>Bacteria</taxon>
        <taxon>Bacillati</taxon>
        <taxon>Actinomycetota</taxon>
        <taxon>Actinomycetes</taxon>
        <taxon>Micromonosporales</taxon>
        <taxon>Micromonosporaceae</taxon>
        <taxon>Plantactinospora</taxon>
    </lineage>
</organism>
<gene>
    <name evidence="2" type="ORF">ACFP2T_37490</name>
</gene>
<sequence>MIALVYFVHGTTVDNENGVATGWRHGELSAKGLSESCALSRVVSGSTFSAIYSSDLRRALKSATLVFGDRYDIFPDGRLRECDYGQMTGSPVRLIQSVMVDSISRPFPGGESYKSVEDRVARFLEDLIRKWRTGRIGMVGHQGPQLALEVLLQGKSWEQAIDEDWRRSGDWQPGWEYSLA</sequence>
<evidence type="ECO:0000313" key="3">
    <source>
        <dbReference type="Proteomes" id="UP001596203"/>
    </source>
</evidence>
<dbReference type="InterPro" id="IPR013078">
    <property type="entry name" value="His_Pase_superF_clade-1"/>
</dbReference>
<dbReference type="SMART" id="SM00855">
    <property type="entry name" value="PGAM"/>
    <property type="match status" value="1"/>
</dbReference>
<dbReference type="Proteomes" id="UP001596203">
    <property type="component" value="Unassembled WGS sequence"/>
</dbReference>
<dbReference type="Pfam" id="PF00300">
    <property type="entry name" value="His_Phos_1"/>
    <property type="match status" value="1"/>
</dbReference>
<name>A0ABW1KLY8_9ACTN</name>
<keyword evidence="1" id="KW-0378">Hydrolase</keyword>
<dbReference type="InterPro" id="IPR029033">
    <property type="entry name" value="His_PPase_superfam"/>
</dbReference>
<accession>A0ABW1KLY8</accession>
<evidence type="ECO:0000256" key="1">
    <source>
        <dbReference type="ARBA" id="ARBA00022801"/>
    </source>
</evidence>
<dbReference type="PANTHER" id="PTHR46517">
    <property type="entry name" value="FRUCTOSE-2,6-BISPHOSPHATASE TIGAR"/>
    <property type="match status" value="1"/>
</dbReference>
<dbReference type="CDD" id="cd07067">
    <property type="entry name" value="HP_PGM_like"/>
    <property type="match status" value="1"/>
</dbReference>
<evidence type="ECO:0000313" key="2">
    <source>
        <dbReference type="EMBL" id="MFC6021843.1"/>
    </source>
</evidence>
<keyword evidence="3" id="KW-1185">Reference proteome</keyword>
<dbReference type="EMBL" id="JBHSPR010000053">
    <property type="protein sequence ID" value="MFC6021843.1"/>
    <property type="molecule type" value="Genomic_DNA"/>
</dbReference>
<reference evidence="3" key="1">
    <citation type="journal article" date="2019" name="Int. J. Syst. Evol. Microbiol.">
        <title>The Global Catalogue of Microorganisms (GCM) 10K type strain sequencing project: providing services to taxonomists for standard genome sequencing and annotation.</title>
        <authorList>
            <consortium name="The Broad Institute Genomics Platform"/>
            <consortium name="The Broad Institute Genome Sequencing Center for Infectious Disease"/>
            <person name="Wu L."/>
            <person name="Ma J."/>
        </authorList>
    </citation>
    <scope>NUCLEOTIDE SEQUENCE [LARGE SCALE GENOMIC DNA]</scope>
    <source>
        <strain evidence="3">ZS-35-S2</strain>
    </source>
</reference>
<dbReference type="InterPro" id="IPR051695">
    <property type="entry name" value="Phosphoglycerate_Mutase"/>
</dbReference>
<proteinExistence type="predicted"/>
<comment type="caution">
    <text evidence="2">The sequence shown here is derived from an EMBL/GenBank/DDBJ whole genome shotgun (WGS) entry which is preliminary data.</text>
</comment>
<dbReference type="RefSeq" id="WP_377430574.1">
    <property type="nucleotide sequence ID" value="NZ_JBHSPR010000053.1"/>
</dbReference>